<proteinExistence type="predicted"/>
<reference evidence="1" key="1">
    <citation type="journal article" date="2023" name="G3 (Bethesda)">
        <title>A reference genome for the long-term kleptoplast-retaining sea slug Elysia crispata morphotype clarki.</title>
        <authorList>
            <person name="Eastman K.E."/>
            <person name="Pendleton A.L."/>
            <person name="Shaikh M.A."/>
            <person name="Suttiyut T."/>
            <person name="Ogas R."/>
            <person name="Tomko P."/>
            <person name="Gavelis G."/>
            <person name="Widhalm J.R."/>
            <person name="Wisecaver J.H."/>
        </authorList>
    </citation>
    <scope>NUCLEOTIDE SEQUENCE</scope>
    <source>
        <strain evidence="1">ECLA1</strain>
    </source>
</reference>
<evidence type="ECO:0000313" key="2">
    <source>
        <dbReference type="Proteomes" id="UP001283361"/>
    </source>
</evidence>
<name>A0AAE0Y6G4_9GAST</name>
<protein>
    <submittedName>
        <fullName evidence="1">Uncharacterized protein</fullName>
    </submittedName>
</protein>
<keyword evidence="2" id="KW-1185">Reference proteome</keyword>
<sequence>MADSSGCPSVDVVLPSGGPSVDVVLPSGGPSVDVVLPSGGPSVDVVLPSGGPSVDVVHVAPTSDEKSMQIFAAIEPDNFRCFLDDVK</sequence>
<dbReference type="Proteomes" id="UP001283361">
    <property type="component" value="Unassembled WGS sequence"/>
</dbReference>
<gene>
    <name evidence="1" type="ORF">RRG08_037556</name>
</gene>
<dbReference type="EMBL" id="JAWDGP010006859">
    <property type="protein sequence ID" value="KAK3734193.1"/>
    <property type="molecule type" value="Genomic_DNA"/>
</dbReference>
<comment type="caution">
    <text evidence="1">The sequence shown here is derived from an EMBL/GenBank/DDBJ whole genome shotgun (WGS) entry which is preliminary data.</text>
</comment>
<evidence type="ECO:0000313" key="1">
    <source>
        <dbReference type="EMBL" id="KAK3734193.1"/>
    </source>
</evidence>
<organism evidence="1 2">
    <name type="scientific">Elysia crispata</name>
    <name type="common">lettuce slug</name>
    <dbReference type="NCBI Taxonomy" id="231223"/>
    <lineage>
        <taxon>Eukaryota</taxon>
        <taxon>Metazoa</taxon>
        <taxon>Spiralia</taxon>
        <taxon>Lophotrochozoa</taxon>
        <taxon>Mollusca</taxon>
        <taxon>Gastropoda</taxon>
        <taxon>Heterobranchia</taxon>
        <taxon>Euthyneura</taxon>
        <taxon>Panpulmonata</taxon>
        <taxon>Sacoglossa</taxon>
        <taxon>Placobranchoidea</taxon>
        <taxon>Plakobranchidae</taxon>
        <taxon>Elysia</taxon>
    </lineage>
</organism>
<dbReference type="AlphaFoldDB" id="A0AAE0Y6G4"/>
<accession>A0AAE0Y6G4</accession>